<keyword evidence="3 9" id="KW-0802">TPR repeat</keyword>
<feature type="region of interest" description="Disordered" evidence="10">
    <location>
        <begin position="2006"/>
        <end position="2048"/>
    </location>
</feature>
<dbReference type="Pfam" id="PF25521">
    <property type="entry name" value="WHD_TANC1"/>
    <property type="match status" value="1"/>
</dbReference>
<feature type="region of interest" description="Disordered" evidence="10">
    <location>
        <begin position="1221"/>
        <end position="1297"/>
    </location>
</feature>
<evidence type="ECO:0000259" key="12">
    <source>
        <dbReference type="Pfam" id="PF25521"/>
    </source>
</evidence>
<feature type="region of interest" description="Disordered" evidence="10">
    <location>
        <begin position="2312"/>
        <end position="2334"/>
    </location>
</feature>
<feature type="repeat" description="TPR" evidence="9">
    <location>
        <begin position="1633"/>
        <end position="1666"/>
    </location>
</feature>
<evidence type="ECO:0000256" key="3">
    <source>
        <dbReference type="ARBA" id="ARBA00022803"/>
    </source>
</evidence>
<feature type="repeat" description="ANK" evidence="8">
    <location>
        <begin position="1151"/>
        <end position="1183"/>
    </location>
</feature>
<feature type="compositionally biased region" description="Low complexity" evidence="10">
    <location>
        <begin position="1276"/>
        <end position="1289"/>
    </location>
</feature>
<feature type="compositionally biased region" description="Polar residues" evidence="10">
    <location>
        <begin position="2036"/>
        <end position="2048"/>
    </location>
</feature>
<evidence type="ECO:0000256" key="1">
    <source>
        <dbReference type="ARBA" id="ARBA00022553"/>
    </source>
</evidence>
<dbReference type="Gene3D" id="1.25.40.10">
    <property type="entry name" value="Tetratricopeptide repeat domain"/>
    <property type="match status" value="1"/>
</dbReference>
<dbReference type="SUPFAM" id="SSF52540">
    <property type="entry name" value="P-loop containing nucleoside triphosphate hydrolases"/>
    <property type="match status" value="1"/>
</dbReference>
<evidence type="ECO:0000256" key="9">
    <source>
        <dbReference type="PROSITE-ProRule" id="PRU00339"/>
    </source>
</evidence>
<evidence type="ECO:0000256" key="6">
    <source>
        <dbReference type="ARBA" id="ARBA00034110"/>
    </source>
</evidence>
<evidence type="ECO:0000259" key="11">
    <source>
        <dbReference type="Pfam" id="PF25520"/>
    </source>
</evidence>
<dbReference type="EMBL" id="JAROKS010000017">
    <property type="protein sequence ID" value="KAK1794283.1"/>
    <property type="molecule type" value="Genomic_DNA"/>
</dbReference>
<feature type="region of interest" description="Disordered" evidence="10">
    <location>
        <begin position="354"/>
        <end position="376"/>
    </location>
</feature>
<feature type="compositionally biased region" description="Basic and acidic residues" evidence="10">
    <location>
        <begin position="294"/>
        <end position="316"/>
    </location>
</feature>
<dbReference type="Proteomes" id="UP001239994">
    <property type="component" value="Unassembled WGS sequence"/>
</dbReference>
<dbReference type="SMART" id="SM00028">
    <property type="entry name" value="TPR"/>
    <property type="match status" value="3"/>
</dbReference>
<organism evidence="13 14">
    <name type="scientific">Electrophorus voltai</name>
    <dbReference type="NCBI Taxonomy" id="2609070"/>
    <lineage>
        <taxon>Eukaryota</taxon>
        <taxon>Metazoa</taxon>
        <taxon>Chordata</taxon>
        <taxon>Craniata</taxon>
        <taxon>Vertebrata</taxon>
        <taxon>Euteleostomi</taxon>
        <taxon>Actinopterygii</taxon>
        <taxon>Neopterygii</taxon>
        <taxon>Teleostei</taxon>
        <taxon>Ostariophysi</taxon>
        <taxon>Gymnotiformes</taxon>
        <taxon>Gymnotoidei</taxon>
        <taxon>Gymnotidae</taxon>
        <taxon>Electrophorus</taxon>
    </lineage>
</organism>
<comment type="caution">
    <text evidence="13">The sequence shown here is derived from an EMBL/GenBank/DDBJ whole genome shotgun (WGS) entry which is preliminary data.</text>
</comment>
<dbReference type="InterPro" id="IPR058018">
    <property type="entry name" value="AAA_lid_TANC1/2"/>
</dbReference>
<feature type="repeat" description="ANK" evidence="8">
    <location>
        <begin position="1440"/>
        <end position="1472"/>
    </location>
</feature>
<feature type="domain" description="TANC1/2-like AAA+ ATPase lid" evidence="11">
    <location>
        <begin position="832"/>
        <end position="926"/>
    </location>
</feature>
<evidence type="ECO:0000313" key="14">
    <source>
        <dbReference type="Proteomes" id="UP001239994"/>
    </source>
</evidence>
<feature type="repeat" description="ANK" evidence="8">
    <location>
        <begin position="1473"/>
        <end position="1505"/>
    </location>
</feature>
<dbReference type="PROSITE" id="PS50297">
    <property type="entry name" value="ANK_REP_REGION"/>
    <property type="match status" value="6"/>
</dbReference>
<dbReference type="Pfam" id="PF00023">
    <property type="entry name" value="Ank"/>
    <property type="match status" value="1"/>
</dbReference>
<dbReference type="InterPro" id="IPR050889">
    <property type="entry name" value="Dendritic_Spine_Reg/Scaffold"/>
</dbReference>
<feature type="region of interest" description="Disordered" evidence="10">
    <location>
        <begin position="1683"/>
        <end position="1724"/>
    </location>
</feature>
<dbReference type="PROSITE" id="PS50005">
    <property type="entry name" value="TPR"/>
    <property type="match status" value="2"/>
</dbReference>
<feature type="compositionally biased region" description="Polar residues" evidence="10">
    <location>
        <begin position="1788"/>
        <end position="1813"/>
    </location>
</feature>
<keyword evidence="4" id="KW-0770">Synapse</keyword>
<feature type="region of interest" description="Disordered" evidence="10">
    <location>
        <begin position="143"/>
        <end position="257"/>
    </location>
</feature>
<dbReference type="PROSITE" id="PS50088">
    <property type="entry name" value="ANK_REPEAT"/>
    <property type="match status" value="6"/>
</dbReference>
<feature type="compositionally biased region" description="Low complexity" evidence="10">
    <location>
        <begin position="236"/>
        <end position="246"/>
    </location>
</feature>
<feature type="region of interest" description="Disordered" evidence="10">
    <location>
        <begin position="294"/>
        <end position="329"/>
    </location>
</feature>
<feature type="compositionally biased region" description="Low complexity" evidence="10">
    <location>
        <begin position="2113"/>
        <end position="2123"/>
    </location>
</feature>
<dbReference type="PANTHER" id="PTHR24166:SF21">
    <property type="entry name" value="PROTEIN TANC2"/>
    <property type="match status" value="1"/>
</dbReference>
<feature type="domain" description="TANC1/2-like winged helix" evidence="12">
    <location>
        <begin position="928"/>
        <end position="1081"/>
    </location>
</feature>
<dbReference type="GO" id="GO:0043197">
    <property type="term" value="C:dendritic spine"/>
    <property type="evidence" value="ECO:0007669"/>
    <property type="project" value="TreeGrafter"/>
</dbReference>
<dbReference type="GO" id="GO:0061001">
    <property type="term" value="P:regulation of dendritic spine morphogenesis"/>
    <property type="evidence" value="ECO:0007669"/>
    <property type="project" value="TreeGrafter"/>
</dbReference>
<dbReference type="Gene3D" id="1.25.40.20">
    <property type="entry name" value="Ankyrin repeat-containing domain"/>
    <property type="match status" value="3"/>
</dbReference>
<evidence type="ECO:0000256" key="2">
    <source>
        <dbReference type="ARBA" id="ARBA00022737"/>
    </source>
</evidence>
<dbReference type="SUPFAM" id="SSF48452">
    <property type="entry name" value="TPR-like"/>
    <property type="match status" value="1"/>
</dbReference>
<comment type="similarity">
    <text evidence="7">Belongs to the TANC family.</text>
</comment>
<evidence type="ECO:0000256" key="4">
    <source>
        <dbReference type="ARBA" id="ARBA00023018"/>
    </source>
</evidence>
<gene>
    <name evidence="13" type="ORF">P4O66_011176</name>
</gene>
<name>A0AAD9DV29_9TELE</name>
<dbReference type="FunFam" id="1.25.40.20:FF:000022">
    <property type="entry name" value="protein TANC2 isoform X1"/>
    <property type="match status" value="1"/>
</dbReference>
<reference evidence="13" key="1">
    <citation type="submission" date="2023-03" db="EMBL/GenBank/DDBJ databases">
        <title>Electrophorus voltai genome.</title>
        <authorList>
            <person name="Bian C."/>
        </authorList>
    </citation>
    <scope>NUCLEOTIDE SEQUENCE</scope>
    <source>
        <strain evidence="13">CB-2022</strain>
        <tissue evidence="13">Muscle</tissue>
    </source>
</reference>
<evidence type="ECO:0000313" key="13">
    <source>
        <dbReference type="EMBL" id="KAK1794283.1"/>
    </source>
</evidence>
<keyword evidence="5 8" id="KW-0040">ANK repeat</keyword>
<feature type="compositionally biased region" description="Low complexity" evidence="10">
    <location>
        <begin position="1887"/>
        <end position="1924"/>
    </location>
</feature>
<dbReference type="InterPro" id="IPR011990">
    <property type="entry name" value="TPR-like_helical_dom_sf"/>
</dbReference>
<feature type="non-terminal residue" evidence="13">
    <location>
        <position position="1"/>
    </location>
</feature>
<evidence type="ECO:0008006" key="15">
    <source>
        <dbReference type="Google" id="ProtNLM"/>
    </source>
</evidence>
<feature type="compositionally biased region" description="Pro residues" evidence="10">
    <location>
        <begin position="1692"/>
        <end position="1702"/>
    </location>
</feature>
<feature type="repeat" description="ANK" evidence="8">
    <location>
        <begin position="1407"/>
        <end position="1439"/>
    </location>
</feature>
<dbReference type="InterPro" id="IPR027417">
    <property type="entry name" value="P-loop_NTPase"/>
</dbReference>
<feature type="repeat" description="ANK" evidence="8">
    <location>
        <begin position="1341"/>
        <end position="1373"/>
    </location>
</feature>
<sequence length="2334" mass="256903">VGKPHAFLPLCSHAVGGSIDSDCAFEGDYAVPYLTMAEGLQHIRIMEGMSRSLPSSPLLSHQVAGVRLQPGKKRASTDTGMERPGKGPHITDTGMQRPGKGPHITDMYREAWKRAPHHRHVRRGLEKGPTSQTQVWRGLEKGPISQTRTERPGKGPHITDTGMERPRKGPHITDTGMERPRKGPHITDTGMERPGKGPHITDTGMERPGKGPHITDTYGEAWKRAPHHRHVPSPPASTSSTSPYPSQEVLQDPREVCSSEVCSGREAEGELVPYASLPGQYAIWYEHAQKCEDDRREGERGGEREGEKERGKEGVERWGVSQELDPPPTVDEAANTLMTRLGFLLGDKVIEGPQGSQYSMEEADDTQGVGVSGRMSPCSTLTSSTASPPACSPCSTLPPGVPGQAVTSPTSTLESRDSGIIATLTSYSEPAERGGKHSEGSRASSLKLWHSHRATLDSSLYRLDENMAASTHSLNKIPEPGSAHGFSYPTPLYLMPRPNSVAATSSAHLEDLAYLDEQRHAPLRTSLRMTRQNNMAAGRSGQDLRVRFAPYRLQDIALKPLLFEVPSITMDSVFTGRDWLFQEIDTQLAQPNPASNRGVVLVGNVGFGKTAIISRLVALSCHGNRMRQIASDSPQASPKCKVDGDAIPLTQSQASHGTLGGGSCPGTPEMRRRQEEAMRRLASQVVAYHYCQADNAYTCLVPEFVHNVAALLCRSPQLSAYRELLLKEPHTQSALSLRSCVQDPLTALRRGVLEPLDALYKERKITTEEDLIILIDGLNEAEFHKPDYGDTIVSFLCKTISRFPAWLKLLVTVRTSLQDITRPLPFHRISLDALEENDAIDQDLQAYILHRVHSSAEIQNNISLNGKMDNASFGKLSAHLKALSQGSYLYLKLTFDLIERGYLVLKSSGYKVVPVSLAEVYLLQCNMRFPTQSSFERALPLLNVALASLHPLTDEQVYQAINAGSVHGTLEWEDFQQRMENLAIFLVRRRDGTRMFVHPSFREWLIWREEGEKTKFLCDPRNGHTLLAFWFSRQQNKLNRQQTIELGHHILKAHIFKGLSKKVGVSSSILQGLWVSYSTESLSTALSSLRNLYTPNIKVSRLLMMGGANVNYRTEVLTNAPVLCVHAHLGYGDMVNLLLEFGASVDSPSESGMTPLVYAAAAGHLGIVNALCRRKAKLDHLDRNGQCSLVHAALRGHLDVVKFLLQSDWGAAWKQAQLFTPSPTEPQASPELSQPPSPQQPEKESQSTQDDSQEEGEREGELPTQDSEPQEEVEQKPQQAPPQQQSPPQNIASSKSHGVQQALIAAASMGFIEIVSYLLDLPEKDEEETVRAQINNSDTLWGETALTAAAGRGKLDICRLLLEQGSEVAQPNRRGMVPLFSSVRQGHWQIVDLLLSHGADVNMADKQGRSPLMMAAAEGHVETVEYLLAQGALMPLMDKEGLTALSWACLKGHLSVVRCLVERGAATDHADKNGRTPLDLAAFYGDADVVQFLVDQGALIEHVDYSGMRPLDRAVGCRNTSVVVALLKNGAKIGPATWAMATSKPDIMIILLRKLIEEGDGFYKKGKVKEAAQRYQYALKKFPREGFSEDLKTFRELKVSLFLNLSRCRRKMNDFGMAEEFATKALELKPKSYESYYARARAKRSSRQFSEALEDLREAMKLCPNNREILRLLQRVEEECRQVTQREEPELEPPPSPPPSPLPVEEEEEPPHHTPPPEPRLDDMEPVQDLFEDDDFLEQELEGVSIGLPLEPRVNPSSLPIIHSPPLSPIPHETAYLSGGQAFEFHPSGTSMSSPTHQTYQSTSPCVSPTHQNSHYRHSPPHTSPAHQASYRFSPPPMSGGGQGMDYQSPPPSPLRRGTPYRASPPLESVCLYRSQSGSPVRYQQEPLPSRPKSPLSKMSTQRSFQLQSQPSQCSQTSQHHQAQGLRLQPSVAQIVRTNQPGGGIYGQLAHPLSSRYQGSSMDVEREREPRLVYQPSLDGRSMSQVQSSLSVGALCQHGGRGAAGVLEPSLGKDDVPQRPASAYRSATGGPGGMRFSQTPQISRSQSAAYYPVSKHELERAVAASSMPPCQLGSPEIPHLARRPISANTGDLKQHVPTPRPLIHSQSVGLRFSPSSSNISSGSGANLPPGFRPSSSMAQMDIPLQAAYERSFDEPSSLSPSQSGLYPGEPARSRTTPFMGIIDKTARTQQQYLHQPSRAWPITALDNVITSPTSPGSLMHQASTATSYSPPTSLGNIAYYNKTNNAQNGHMLEDEYYGQPQPSSLGKLANGGARDRDLLERVSQVPTYQDVKVARTMPVAQAYQENMYRQLSRDARQGPTSPIKPKRPFVESNV</sequence>
<dbReference type="SMART" id="SM00248">
    <property type="entry name" value="ANK"/>
    <property type="match status" value="10"/>
</dbReference>
<feature type="region of interest" description="Disordered" evidence="10">
    <location>
        <begin position="2110"/>
        <end position="2137"/>
    </location>
</feature>
<dbReference type="PANTHER" id="PTHR24166">
    <property type="entry name" value="ROLLING PEBBLES, ISOFORM B"/>
    <property type="match status" value="1"/>
</dbReference>
<dbReference type="Pfam" id="PF12796">
    <property type="entry name" value="Ank_2"/>
    <property type="match status" value="3"/>
</dbReference>
<evidence type="ECO:0000256" key="8">
    <source>
        <dbReference type="PROSITE-ProRule" id="PRU00023"/>
    </source>
</evidence>
<feature type="region of interest" description="Disordered" evidence="10">
    <location>
        <begin position="68"/>
        <end position="99"/>
    </location>
</feature>
<dbReference type="InterPro" id="IPR058056">
    <property type="entry name" value="WH_TANC1/2"/>
</dbReference>
<feature type="region of interest" description="Disordered" evidence="10">
    <location>
        <begin position="2149"/>
        <end position="2176"/>
    </location>
</feature>
<dbReference type="InterPro" id="IPR002110">
    <property type="entry name" value="Ankyrin_rpt"/>
</dbReference>
<feature type="repeat" description="ANK" evidence="8">
    <location>
        <begin position="1374"/>
        <end position="1406"/>
    </location>
</feature>
<feature type="region of interest" description="Disordered" evidence="10">
    <location>
        <begin position="1786"/>
        <end position="1927"/>
    </location>
</feature>
<dbReference type="Pfam" id="PF13181">
    <property type="entry name" value="TPR_8"/>
    <property type="match status" value="2"/>
</dbReference>
<comment type="subcellular location">
    <subcellularLocation>
        <location evidence="6">Postsynapse</location>
    </subcellularLocation>
</comment>
<feature type="compositionally biased region" description="Polar residues" evidence="10">
    <location>
        <begin position="2154"/>
        <end position="2164"/>
    </location>
</feature>
<dbReference type="PRINTS" id="PR01415">
    <property type="entry name" value="ANKYRIN"/>
</dbReference>
<proteinExistence type="inferred from homology"/>
<evidence type="ECO:0000256" key="5">
    <source>
        <dbReference type="ARBA" id="ARBA00023043"/>
    </source>
</evidence>
<keyword evidence="1" id="KW-0597">Phosphoprotein</keyword>
<dbReference type="Pfam" id="PF25520">
    <property type="entry name" value="AAA_lid_TANC1"/>
    <property type="match status" value="1"/>
</dbReference>
<keyword evidence="2" id="KW-0677">Repeat</keyword>
<accession>A0AAD9DV29</accession>
<evidence type="ECO:0000256" key="10">
    <source>
        <dbReference type="SAM" id="MobiDB-lite"/>
    </source>
</evidence>
<feature type="repeat" description="TPR" evidence="9">
    <location>
        <begin position="1599"/>
        <end position="1632"/>
    </location>
</feature>
<dbReference type="InterPro" id="IPR019734">
    <property type="entry name" value="TPR_rpt"/>
</dbReference>
<evidence type="ECO:0000256" key="7">
    <source>
        <dbReference type="ARBA" id="ARBA00038259"/>
    </source>
</evidence>
<keyword evidence="14" id="KW-1185">Reference proteome</keyword>
<protein>
    <recommendedName>
        <fullName evidence="15">Tetratricopeptide repeat, ankyrin repeat and coiled-coil containing 2a</fullName>
    </recommendedName>
</protein>
<dbReference type="InterPro" id="IPR036770">
    <property type="entry name" value="Ankyrin_rpt-contain_sf"/>
</dbReference>
<dbReference type="SUPFAM" id="SSF48403">
    <property type="entry name" value="Ankyrin repeat"/>
    <property type="match status" value="2"/>
</dbReference>